<evidence type="ECO:0000256" key="5">
    <source>
        <dbReference type="ARBA" id="ARBA00022989"/>
    </source>
</evidence>
<keyword evidence="4 7" id="KW-0812">Transmembrane</keyword>
<feature type="transmembrane region" description="Helical" evidence="7">
    <location>
        <begin position="260"/>
        <end position="285"/>
    </location>
</feature>
<sequence>MATVRRARTPSVAELTRYFFVLGATGFGGPVALANIMRRDLVDERGWIDEAAFERGLAVATTCPGPMAYQLGVYCGYVTHGIGGALAAALAFAIAPFAIVVAAAALYQRFAGARVLQGLFYGIGPIVVALILRASWTLGRKTLRRDVAAWCVAVVACGVTVALQRELIVLFLAAGVLGIVAFAPRAKPVPLPPPVLPPPSSLRSLALPPLIALVPSGLAPALFWFFLKTGFLVFGSGLVIVSFVKSYVVDQYHWLDDRTFVDAVAIGLISPGPVVITATFVGYVIAGFTGALAATAGIFLPSIVLTVAATPLLLRYGGRPRVAGFVRGVTVAVVGVLAGTTYLVGRPVIVDAVSALLLVGALAAPLLVKRVPDQAYVVAGAAIGVALRH</sequence>
<evidence type="ECO:0000256" key="1">
    <source>
        <dbReference type="ARBA" id="ARBA00004651"/>
    </source>
</evidence>
<dbReference type="AlphaFoldDB" id="A0AAN1XXC4"/>
<evidence type="ECO:0000256" key="6">
    <source>
        <dbReference type="ARBA" id="ARBA00023136"/>
    </source>
</evidence>
<protein>
    <submittedName>
        <fullName evidence="8">Chromate resistance transporter</fullName>
    </submittedName>
</protein>
<dbReference type="InterPro" id="IPR003370">
    <property type="entry name" value="Chromate_transpt"/>
</dbReference>
<keyword evidence="3" id="KW-1003">Cell membrane</keyword>
<dbReference type="PANTHER" id="PTHR43663:SF1">
    <property type="entry name" value="CHROMATE TRANSPORTER"/>
    <property type="match status" value="1"/>
</dbReference>
<comment type="subcellular location">
    <subcellularLocation>
        <location evidence="1">Cell membrane</location>
        <topology evidence="1">Multi-pass membrane protein</topology>
    </subcellularLocation>
</comment>
<dbReference type="PANTHER" id="PTHR43663">
    <property type="entry name" value="CHROMATE TRANSPORT PROTEIN-RELATED"/>
    <property type="match status" value="1"/>
</dbReference>
<gene>
    <name evidence="8" type="primary">chrA_2</name>
    <name evidence="8" type="ORF">WPS_23890</name>
</gene>
<keyword evidence="5 7" id="KW-1133">Transmembrane helix</keyword>
<dbReference type="GO" id="GO:0005886">
    <property type="term" value="C:plasma membrane"/>
    <property type="evidence" value="ECO:0007669"/>
    <property type="project" value="UniProtKB-SubCell"/>
</dbReference>
<evidence type="ECO:0000256" key="4">
    <source>
        <dbReference type="ARBA" id="ARBA00022692"/>
    </source>
</evidence>
<dbReference type="Pfam" id="PF02417">
    <property type="entry name" value="Chromate_transp"/>
    <property type="match status" value="2"/>
</dbReference>
<name>A0AAN1XXC4_UNVUL</name>
<reference evidence="8 9" key="1">
    <citation type="journal article" date="2022" name="ISME Commun">
        <title>Vulcanimicrobium alpinus gen. nov. sp. nov., the first cultivated representative of the candidate phylum 'Eremiobacterota', is a metabolically versatile aerobic anoxygenic phototroph.</title>
        <authorList>
            <person name="Yabe S."/>
            <person name="Muto K."/>
            <person name="Abe K."/>
            <person name="Yokota A."/>
            <person name="Staudigel H."/>
            <person name="Tebo B.M."/>
        </authorList>
    </citation>
    <scope>NUCLEOTIDE SEQUENCE [LARGE SCALE GENOMIC DNA]</scope>
    <source>
        <strain evidence="8 9">WC8-2</strain>
    </source>
</reference>
<dbReference type="InterPro" id="IPR014047">
    <property type="entry name" value="Chr_Tranpt_l_chain"/>
</dbReference>
<evidence type="ECO:0000256" key="7">
    <source>
        <dbReference type="SAM" id="Phobius"/>
    </source>
</evidence>
<evidence type="ECO:0000313" key="9">
    <source>
        <dbReference type="Proteomes" id="UP001317532"/>
    </source>
</evidence>
<feature type="transmembrane region" description="Helical" evidence="7">
    <location>
        <begin position="231"/>
        <end position="248"/>
    </location>
</feature>
<comment type="similarity">
    <text evidence="2">Belongs to the chromate ion transporter (CHR) (TC 2.A.51) family.</text>
</comment>
<dbReference type="KEGG" id="vab:WPS_23890"/>
<dbReference type="NCBIfam" id="TIGR00937">
    <property type="entry name" value="2A51"/>
    <property type="match status" value="1"/>
</dbReference>
<evidence type="ECO:0000256" key="2">
    <source>
        <dbReference type="ARBA" id="ARBA00005262"/>
    </source>
</evidence>
<accession>A0AAN1XXC4</accession>
<evidence type="ECO:0000256" key="3">
    <source>
        <dbReference type="ARBA" id="ARBA00022475"/>
    </source>
</evidence>
<keyword evidence="9" id="KW-1185">Reference proteome</keyword>
<dbReference type="Proteomes" id="UP001317532">
    <property type="component" value="Chromosome"/>
</dbReference>
<keyword evidence="6 7" id="KW-0472">Membrane</keyword>
<evidence type="ECO:0000313" key="8">
    <source>
        <dbReference type="EMBL" id="BDE07113.1"/>
    </source>
</evidence>
<dbReference type="InterPro" id="IPR052518">
    <property type="entry name" value="CHR_Transporter"/>
</dbReference>
<proteinExistence type="inferred from homology"/>
<dbReference type="GO" id="GO:0015109">
    <property type="term" value="F:chromate transmembrane transporter activity"/>
    <property type="evidence" value="ECO:0007669"/>
    <property type="project" value="InterPro"/>
</dbReference>
<feature type="transmembrane region" description="Helical" evidence="7">
    <location>
        <begin position="349"/>
        <end position="368"/>
    </location>
</feature>
<feature type="transmembrane region" description="Helical" evidence="7">
    <location>
        <begin position="291"/>
        <end position="313"/>
    </location>
</feature>
<feature type="transmembrane region" description="Helical" evidence="7">
    <location>
        <begin position="119"/>
        <end position="136"/>
    </location>
</feature>
<dbReference type="EMBL" id="AP025523">
    <property type="protein sequence ID" value="BDE07113.1"/>
    <property type="molecule type" value="Genomic_DNA"/>
</dbReference>
<feature type="transmembrane region" description="Helical" evidence="7">
    <location>
        <begin position="18"/>
        <end position="37"/>
    </location>
</feature>
<organism evidence="8 9">
    <name type="scientific">Vulcanimicrobium alpinum</name>
    <dbReference type="NCBI Taxonomy" id="3016050"/>
    <lineage>
        <taxon>Bacteria</taxon>
        <taxon>Bacillati</taxon>
        <taxon>Vulcanimicrobiota</taxon>
        <taxon>Vulcanimicrobiia</taxon>
        <taxon>Vulcanimicrobiales</taxon>
        <taxon>Vulcanimicrobiaceae</taxon>
        <taxon>Vulcanimicrobium</taxon>
    </lineage>
</organism>
<dbReference type="PIRSF" id="PIRSF004810">
    <property type="entry name" value="ChrA"/>
    <property type="match status" value="1"/>
</dbReference>
<feature type="transmembrane region" description="Helical" evidence="7">
    <location>
        <begin position="167"/>
        <end position="184"/>
    </location>
</feature>
<feature type="transmembrane region" description="Helical" evidence="7">
    <location>
        <begin position="86"/>
        <end position="107"/>
    </location>
</feature>
<feature type="transmembrane region" description="Helical" evidence="7">
    <location>
        <begin position="325"/>
        <end position="343"/>
    </location>
</feature>